<reference evidence="2" key="1">
    <citation type="journal article" date="2011" name="Nat. Biotechnol.">
        <title>The genomic sequence of the Chinese hamster ovary (CHO)-K1 cell line.</title>
        <authorList>
            <person name="Xu X."/>
            <person name="Nagarajan H."/>
            <person name="Lewis N.E."/>
            <person name="Pan S."/>
            <person name="Cai Z."/>
            <person name="Liu X."/>
            <person name="Chen W."/>
            <person name="Xie M."/>
            <person name="Wang W."/>
            <person name="Hammond S."/>
            <person name="Andersen M.R."/>
            <person name="Neff N."/>
            <person name="Passarelli B."/>
            <person name="Koh W."/>
            <person name="Fan H.C."/>
            <person name="Wang J."/>
            <person name="Gui Y."/>
            <person name="Lee K.H."/>
            <person name="Betenbaugh M.J."/>
            <person name="Quake S.R."/>
            <person name="Famili I."/>
            <person name="Palsson B.O."/>
            <person name="Wang J."/>
        </authorList>
    </citation>
    <scope>NUCLEOTIDE SEQUENCE [LARGE SCALE GENOMIC DNA]</scope>
    <source>
        <strain evidence="2">CHO K1 cell line</strain>
    </source>
</reference>
<gene>
    <name evidence="1" type="ORF">I79_022153</name>
</gene>
<evidence type="ECO:0000313" key="1">
    <source>
        <dbReference type="EMBL" id="EGW09734.1"/>
    </source>
</evidence>
<organism evidence="1 2">
    <name type="scientific">Cricetulus griseus</name>
    <name type="common">Chinese hamster</name>
    <name type="synonym">Cricetulus barabensis griseus</name>
    <dbReference type="NCBI Taxonomy" id="10029"/>
    <lineage>
        <taxon>Eukaryota</taxon>
        <taxon>Metazoa</taxon>
        <taxon>Chordata</taxon>
        <taxon>Craniata</taxon>
        <taxon>Vertebrata</taxon>
        <taxon>Euteleostomi</taxon>
        <taxon>Mammalia</taxon>
        <taxon>Eutheria</taxon>
        <taxon>Euarchontoglires</taxon>
        <taxon>Glires</taxon>
        <taxon>Rodentia</taxon>
        <taxon>Myomorpha</taxon>
        <taxon>Muroidea</taxon>
        <taxon>Cricetidae</taxon>
        <taxon>Cricetinae</taxon>
        <taxon>Cricetulus</taxon>
    </lineage>
</organism>
<name>G3IEK6_CRIGR</name>
<accession>G3IEK6</accession>
<dbReference type="InParanoid" id="G3IEK6"/>
<sequence length="57" mass="6237">MAKAGREPLHLEAPVFTGSPLLPHHTLEVLCMLTVDKGEKILQSLVLTKPTKGKSFQ</sequence>
<dbReference type="EMBL" id="JH002214">
    <property type="protein sequence ID" value="EGW09734.1"/>
    <property type="molecule type" value="Genomic_DNA"/>
</dbReference>
<dbReference type="Proteomes" id="UP000001075">
    <property type="component" value="Unassembled WGS sequence"/>
</dbReference>
<dbReference type="AlphaFoldDB" id="G3IEK6"/>
<evidence type="ECO:0000313" key="2">
    <source>
        <dbReference type="Proteomes" id="UP000001075"/>
    </source>
</evidence>
<proteinExistence type="predicted"/>
<protein>
    <submittedName>
        <fullName evidence="1">Uncharacterized protein</fullName>
    </submittedName>
</protein>